<dbReference type="InterPro" id="IPR058980">
    <property type="entry name" value="Glyco_transf_N"/>
</dbReference>
<reference evidence="3" key="1">
    <citation type="submission" date="2018-01" db="EMBL/GenBank/DDBJ databases">
        <authorList>
            <person name="Mao J.F."/>
        </authorList>
    </citation>
    <scope>NUCLEOTIDE SEQUENCE</scope>
    <source>
        <strain evidence="3">Huo1</strain>
        <tissue evidence="3">Leaf</tissue>
    </source>
</reference>
<dbReference type="Proteomes" id="UP000298416">
    <property type="component" value="Unassembled WGS sequence"/>
</dbReference>
<dbReference type="AlphaFoldDB" id="A0A8X8YER7"/>
<reference evidence="3" key="2">
    <citation type="submission" date="2020-08" db="EMBL/GenBank/DDBJ databases">
        <title>Plant Genome Project.</title>
        <authorList>
            <person name="Zhang R.-G."/>
        </authorList>
    </citation>
    <scope>NUCLEOTIDE SEQUENCE</scope>
    <source>
        <strain evidence="3">Huo1</strain>
        <tissue evidence="3">Leaf</tissue>
    </source>
</reference>
<dbReference type="EMBL" id="PNBA02000003">
    <property type="protein sequence ID" value="KAG6431303.1"/>
    <property type="molecule type" value="Genomic_DNA"/>
</dbReference>
<comment type="similarity">
    <text evidence="1">Belongs to the UDP-glycosyltransferase family.</text>
</comment>
<name>A0A8X8YER7_SALSN</name>
<proteinExistence type="inferred from homology"/>
<organism evidence="3">
    <name type="scientific">Salvia splendens</name>
    <name type="common">Scarlet sage</name>
    <dbReference type="NCBI Taxonomy" id="180675"/>
    <lineage>
        <taxon>Eukaryota</taxon>
        <taxon>Viridiplantae</taxon>
        <taxon>Streptophyta</taxon>
        <taxon>Embryophyta</taxon>
        <taxon>Tracheophyta</taxon>
        <taxon>Spermatophyta</taxon>
        <taxon>Magnoliopsida</taxon>
        <taxon>eudicotyledons</taxon>
        <taxon>Gunneridae</taxon>
        <taxon>Pentapetalae</taxon>
        <taxon>asterids</taxon>
        <taxon>lamiids</taxon>
        <taxon>Lamiales</taxon>
        <taxon>Lamiaceae</taxon>
        <taxon>Nepetoideae</taxon>
        <taxon>Mentheae</taxon>
        <taxon>Salviinae</taxon>
        <taxon>Salvia</taxon>
        <taxon>Salvia subgen. Calosphace</taxon>
        <taxon>core Calosphace</taxon>
    </lineage>
</organism>
<dbReference type="SUPFAM" id="SSF53756">
    <property type="entry name" value="UDP-Glycosyltransferase/glycogen phosphorylase"/>
    <property type="match status" value="1"/>
</dbReference>
<comment type="caution">
    <text evidence="3">The sequence shown here is derived from an EMBL/GenBank/DDBJ whole genome shotgun (WGS) entry which is preliminary data.</text>
</comment>
<accession>A0A8X8YER7</accession>
<dbReference type="Gene3D" id="3.40.50.2000">
    <property type="entry name" value="Glycogen Phosphorylase B"/>
    <property type="match status" value="2"/>
</dbReference>
<protein>
    <recommendedName>
        <fullName evidence="2">Glycosyltransferase N-terminal domain-containing protein</fullName>
    </recommendedName>
</protein>
<gene>
    <name evidence="3" type="ORF">SASPL_109382</name>
</gene>
<dbReference type="GO" id="GO:0008194">
    <property type="term" value="F:UDP-glycosyltransferase activity"/>
    <property type="evidence" value="ECO:0007669"/>
    <property type="project" value="UniProtKB-ARBA"/>
</dbReference>
<dbReference type="GO" id="GO:1901135">
    <property type="term" value="P:carbohydrate derivative metabolic process"/>
    <property type="evidence" value="ECO:0007669"/>
    <property type="project" value="UniProtKB-ARBA"/>
</dbReference>
<dbReference type="PANTHER" id="PTHR48044:SF48">
    <property type="entry name" value="GLYCOSYLTRANSFERASE"/>
    <property type="match status" value="1"/>
</dbReference>
<dbReference type="Pfam" id="PF26168">
    <property type="entry name" value="Glyco_transf_N"/>
    <property type="match status" value="1"/>
</dbReference>
<feature type="domain" description="Glycosyltransferase N-terminal" evidence="2">
    <location>
        <begin position="8"/>
        <end position="167"/>
    </location>
</feature>
<evidence type="ECO:0000259" key="2">
    <source>
        <dbReference type="Pfam" id="PF26168"/>
    </source>
</evidence>
<evidence type="ECO:0000256" key="1">
    <source>
        <dbReference type="ARBA" id="ARBA00009995"/>
    </source>
</evidence>
<evidence type="ECO:0000313" key="4">
    <source>
        <dbReference type="Proteomes" id="UP000298416"/>
    </source>
</evidence>
<keyword evidence="4" id="KW-1185">Reference proteome</keyword>
<sequence length="235" mass="26375">MPHLLRRPQDLAKIQFHDIPTPPIPPNPNSRYPSHLKPVAEAALSRQTAPKFTRLVVVHDPWMSHVVQDIAQIHNAESYQSVCFSAFSSIAYQCEMLGLPFPLPHPTPLPAFNMSDGAKKFASLQAESYELRSGTICNTSKSIEAAYIEVIEKSELSKNKLAWKICPNSRSQSHIIADEFHHECLQWLDKQKPGSVIFVSFGNTVTLSDEETIELAQELMQSGVKFLLVLRDADK</sequence>
<dbReference type="PANTHER" id="PTHR48044">
    <property type="entry name" value="GLYCOSYLTRANSFERASE"/>
    <property type="match status" value="1"/>
</dbReference>
<evidence type="ECO:0000313" key="3">
    <source>
        <dbReference type="EMBL" id="KAG6431303.1"/>
    </source>
</evidence>